<dbReference type="AlphaFoldDB" id="A0A0N4VD42"/>
<feature type="region of interest" description="Disordered" evidence="1">
    <location>
        <begin position="293"/>
        <end position="313"/>
    </location>
</feature>
<evidence type="ECO:0000313" key="3">
    <source>
        <dbReference type="Proteomes" id="UP000274131"/>
    </source>
</evidence>
<reference evidence="4" key="1">
    <citation type="submission" date="2016-04" db="UniProtKB">
        <authorList>
            <consortium name="WormBaseParasite"/>
        </authorList>
    </citation>
    <scope>IDENTIFICATION</scope>
</reference>
<dbReference type="EMBL" id="UXUI01009204">
    <property type="protein sequence ID" value="VDD93244.1"/>
    <property type="molecule type" value="Genomic_DNA"/>
</dbReference>
<evidence type="ECO:0000256" key="1">
    <source>
        <dbReference type="SAM" id="MobiDB-lite"/>
    </source>
</evidence>
<feature type="region of interest" description="Disordered" evidence="1">
    <location>
        <begin position="441"/>
        <end position="513"/>
    </location>
</feature>
<feature type="region of interest" description="Disordered" evidence="1">
    <location>
        <begin position="1"/>
        <end position="39"/>
    </location>
</feature>
<gene>
    <name evidence="2" type="ORF">EVEC_LOCUS7995</name>
</gene>
<accession>A0A0N4VD42</accession>
<feature type="compositionally biased region" description="Polar residues" evidence="1">
    <location>
        <begin position="444"/>
        <end position="458"/>
    </location>
</feature>
<keyword evidence="3" id="KW-1185">Reference proteome</keyword>
<reference evidence="2 3" key="2">
    <citation type="submission" date="2018-10" db="EMBL/GenBank/DDBJ databases">
        <authorList>
            <consortium name="Pathogen Informatics"/>
        </authorList>
    </citation>
    <scope>NUCLEOTIDE SEQUENCE [LARGE SCALE GENOMIC DNA]</scope>
</reference>
<dbReference type="Proteomes" id="UP000274131">
    <property type="component" value="Unassembled WGS sequence"/>
</dbReference>
<protein>
    <submittedName>
        <fullName evidence="4">C2H2-type domain-containing protein</fullName>
    </submittedName>
</protein>
<organism evidence="4">
    <name type="scientific">Enterobius vermicularis</name>
    <name type="common">Human pinworm</name>
    <dbReference type="NCBI Taxonomy" id="51028"/>
    <lineage>
        <taxon>Eukaryota</taxon>
        <taxon>Metazoa</taxon>
        <taxon>Ecdysozoa</taxon>
        <taxon>Nematoda</taxon>
        <taxon>Chromadorea</taxon>
        <taxon>Rhabditida</taxon>
        <taxon>Spirurina</taxon>
        <taxon>Oxyuridomorpha</taxon>
        <taxon>Oxyuroidea</taxon>
        <taxon>Oxyuridae</taxon>
        <taxon>Enterobius</taxon>
    </lineage>
</organism>
<feature type="compositionally biased region" description="Polar residues" evidence="1">
    <location>
        <begin position="388"/>
        <end position="413"/>
    </location>
</feature>
<feature type="region of interest" description="Disordered" evidence="1">
    <location>
        <begin position="371"/>
        <end position="419"/>
    </location>
</feature>
<feature type="compositionally biased region" description="Basic and acidic residues" evidence="1">
    <location>
        <begin position="463"/>
        <end position="472"/>
    </location>
</feature>
<dbReference type="OrthoDB" id="5877290at2759"/>
<dbReference type="WBParaSite" id="EVEC_0000851101-mRNA-1">
    <property type="protein sequence ID" value="EVEC_0000851101-mRNA-1"/>
    <property type="gene ID" value="EVEC_0000851101"/>
</dbReference>
<sequence>MPTHDSEKEAAMGKVSRDHSDVEGRGEEMSVNHSLARKEEVITLNQPTSSLKVASSTIEGNGNSGLKLARKPAPAKVSGACCTAKKKVFSDGLYDACDTPITTSGTPATVPLILNMEKKIEHAIHLMFSKIKGIKDDQLTELLNQFVSIYRESYERCVPLIPKECNTETQRSAALRFSLGLVIWCMLPKYVLKTSFLLEEFYKSERLRQWDQWFDDRGVDRTFGRRFKEPNVKNKACMEEVESQGLQSIKEKVLAIEQAKFEAAELEKIQNDKRQRGSNFSDECEEPKKVEEKLKRVSRSERAKERKKQKELEELKQNSYDDVDGRAQDNVEILSKYKAKCHSCNFRFTETRYCTRTFATHGPLRVHCEQTHTGLPVDPPGRKPPKSLENSENTKSSTRNAETSDFAKSSCKATDQAPVVSKRSAKTALFVGVQDLELREDHSASTGSAVLSKTTAQGKPQRQRREENRSSRSEPSPNSKVRNQNSKSGPARNRNYGLIRQSDSRSSNRKKLKLSNANLDQEVCEVVINGESAARVSNQALTAIQSEKDLKASNFTFANNASCSDDVESVQCPNFLSIDIGSASEKRFLLRKVRPSFGTDVVKDRLFFRASGCRTKSVSEKCSGSFNACGRKVCGESKELKLLPAEEGEFISSQLIIAKPVVQGLEKNVLVGDNTSEGKTGVVREDILTSSVLCGTDCDEDSVHQELERCSSLPPYGILPILDCKGRARSVCGVSNYDRRQYELLLEAPSATEWEVLLSVPQRPLPISDNLVSVEVNEQADNSGGTLAGYIAKSVNFCQNGSPGSEICVQELEGPTSSDCDFRSERRHKECLSVHSSLLKEPQLEDSSMSCKEASSMFNSRRCGSSLRTSRKKCMKYCCESDTQLGGVNGGLCRGNSQNYASKKTARKVLDEKFLAGSSNGPTYFPRLFLVKTLDGREEIFISDNSNSTGRKEKKNLPDLSKVFYYFRPKGCSPSSVLCTEGEAVFMGDADASISFSERRSKFLEGSPHKEKFNFLGNSEKVCV</sequence>
<name>A0A0N4VD42_ENTVE</name>
<evidence type="ECO:0000313" key="2">
    <source>
        <dbReference type="EMBL" id="VDD93244.1"/>
    </source>
</evidence>
<proteinExistence type="predicted"/>
<evidence type="ECO:0000313" key="4">
    <source>
        <dbReference type="WBParaSite" id="EVEC_0000851101-mRNA-1"/>
    </source>
</evidence>